<evidence type="ECO:0000313" key="1">
    <source>
        <dbReference type="EMBL" id="KRH95297.1"/>
    </source>
</evidence>
<proteinExistence type="predicted"/>
<sequence length="45" mass="5404">MATIFFYFYKILDENLYAQMMNINTQKWPKIDSTSGLLIRIKSKK</sequence>
<name>A0A0R0M8A8_9MICR</name>
<reference evidence="1 2" key="1">
    <citation type="submission" date="2015-07" db="EMBL/GenBank/DDBJ databases">
        <title>The genome of Pseudoloma neurophilia, a relevant intracellular parasite of the zebrafish.</title>
        <authorList>
            <person name="Ndikumana S."/>
            <person name="Pelin A."/>
            <person name="Sanders J."/>
            <person name="Corradi N."/>
        </authorList>
    </citation>
    <scope>NUCLEOTIDE SEQUENCE [LARGE SCALE GENOMIC DNA]</scope>
    <source>
        <strain evidence="1 2">MK1</strain>
    </source>
</reference>
<dbReference type="AlphaFoldDB" id="A0A0R0M8A8"/>
<comment type="caution">
    <text evidence="1">The sequence shown here is derived from an EMBL/GenBank/DDBJ whole genome shotgun (WGS) entry which is preliminary data.</text>
</comment>
<dbReference type="Proteomes" id="UP000051530">
    <property type="component" value="Unassembled WGS sequence"/>
</dbReference>
<evidence type="ECO:0000313" key="2">
    <source>
        <dbReference type="Proteomes" id="UP000051530"/>
    </source>
</evidence>
<accession>A0A0R0M8A8</accession>
<dbReference type="EMBL" id="LGUB01000001">
    <property type="protein sequence ID" value="KRH95297.1"/>
    <property type="molecule type" value="Genomic_DNA"/>
</dbReference>
<protein>
    <submittedName>
        <fullName evidence="1">Uncharacterized protein</fullName>
    </submittedName>
</protein>
<gene>
    <name evidence="1" type="ORF">M153_100038763</name>
</gene>
<dbReference type="VEuPathDB" id="MicrosporidiaDB:M153_100038763"/>
<keyword evidence="2" id="KW-1185">Reference proteome</keyword>
<organism evidence="1 2">
    <name type="scientific">Pseudoloma neurophilia</name>
    <dbReference type="NCBI Taxonomy" id="146866"/>
    <lineage>
        <taxon>Eukaryota</taxon>
        <taxon>Fungi</taxon>
        <taxon>Fungi incertae sedis</taxon>
        <taxon>Microsporidia</taxon>
        <taxon>Pseudoloma</taxon>
    </lineage>
</organism>